<protein>
    <submittedName>
        <fullName evidence="1">Uncharacterized protein</fullName>
    </submittedName>
</protein>
<name>A0A8J3MRG4_9CHLR</name>
<dbReference type="Proteomes" id="UP000612362">
    <property type="component" value="Unassembled WGS sequence"/>
</dbReference>
<dbReference type="AlphaFoldDB" id="A0A8J3MRG4"/>
<dbReference type="EMBL" id="BNJF01000001">
    <property type="protein sequence ID" value="GHO42230.1"/>
    <property type="molecule type" value="Genomic_DNA"/>
</dbReference>
<reference evidence="1" key="1">
    <citation type="submission" date="2020-10" db="EMBL/GenBank/DDBJ databases">
        <title>Taxonomic study of unclassified bacteria belonging to the class Ktedonobacteria.</title>
        <authorList>
            <person name="Yabe S."/>
            <person name="Wang C.M."/>
            <person name="Zheng Y."/>
            <person name="Sakai Y."/>
            <person name="Cavaletti L."/>
            <person name="Monciardini P."/>
            <person name="Donadio S."/>
        </authorList>
    </citation>
    <scope>NUCLEOTIDE SEQUENCE</scope>
    <source>
        <strain evidence="1">SOSP1-1</strain>
    </source>
</reference>
<accession>A0A8J3MRG4</accession>
<organism evidence="1 2">
    <name type="scientific">Ktedonospora formicarum</name>
    <dbReference type="NCBI Taxonomy" id="2778364"/>
    <lineage>
        <taxon>Bacteria</taxon>
        <taxon>Bacillati</taxon>
        <taxon>Chloroflexota</taxon>
        <taxon>Ktedonobacteria</taxon>
        <taxon>Ktedonobacterales</taxon>
        <taxon>Ktedonobacteraceae</taxon>
        <taxon>Ktedonospora</taxon>
    </lineage>
</organism>
<sequence>MPDARRQSSGPAHAYRHLDKAFLNFFEGSVKYPTFQRKRNRQSATYTANAFIWRNGNITLACDA</sequence>
<gene>
    <name evidence="1" type="ORF">KSX_03930</name>
</gene>
<evidence type="ECO:0000313" key="2">
    <source>
        <dbReference type="Proteomes" id="UP000612362"/>
    </source>
</evidence>
<keyword evidence="2" id="KW-1185">Reference proteome</keyword>
<dbReference type="RefSeq" id="WP_236030946.1">
    <property type="nucleotide sequence ID" value="NZ_BNJF01000001.1"/>
</dbReference>
<proteinExistence type="predicted"/>
<comment type="caution">
    <text evidence="1">The sequence shown here is derived from an EMBL/GenBank/DDBJ whole genome shotgun (WGS) entry which is preliminary data.</text>
</comment>
<evidence type="ECO:0000313" key="1">
    <source>
        <dbReference type="EMBL" id="GHO42230.1"/>
    </source>
</evidence>